<keyword evidence="3 6" id="KW-0812">Transmembrane</keyword>
<dbReference type="SUPFAM" id="SSF103473">
    <property type="entry name" value="MFS general substrate transporter"/>
    <property type="match status" value="1"/>
</dbReference>
<dbReference type="Gene3D" id="1.20.1250.20">
    <property type="entry name" value="MFS general substrate transporter like domains"/>
    <property type="match status" value="1"/>
</dbReference>
<feature type="transmembrane region" description="Helical" evidence="6">
    <location>
        <begin position="151"/>
        <end position="175"/>
    </location>
</feature>
<evidence type="ECO:0000256" key="6">
    <source>
        <dbReference type="SAM" id="Phobius"/>
    </source>
</evidence>
<feature type="transmembrane region" description="Helical" evidence="6">
    <location>
        <begin position="126"/>
        <end position="145"/>
    </location>
</feature>
<dbReference type="AlphaFoldDB" id="A0ABD2QH54"/>
<organism evidence="7 8">
    <name type="scientific">Cichlidogyrus casuarinus</name>
    <dbReference type="NCBI Taxonomy" id="1844966"/>
    <lineage>
        <taxon>Eukaryota</taxon>
        <taxon>Metazoa</taxon>
        <taxon>Spiralia</taxon>
        <taxon>Lophotrochozoa</taxon>
        <taxon>Platyhelminthes</taxon>
        <taxon>Monogenea</taxon>
        <taxon>Monopisthocotylea</taxon>
        <taxon>Dactylogyridea</taxon>
        <taxon>Ancyrocephalidae</taxon>
        <taxon>Cichlidogyrus</taxon>
    </lineage>
</organism>
<name>A0ABD2QH54_9PLAT</name>
<evidence type="ECO:0000256" key="1">
    <source>
        <dbReference type="ARBA" id="ARBA00004651"/>
    </source>
</evidence>
<dbReference type="InterPro" id="IPR011701">
    <property type="entry name" value="MFS"/>
</dbReference>
<dbReference type="PANTHER" id="PTHR11360:SF318">
    <property type="entry name" value="MONOCARBOXYLATE TRANSPORTER 12"/>
    <property type="match status" value="1"/>
</dbReference>
<accession>A0ABD2QH54</accession>
<feature type="transmembrane region" description="Helical" evidence="6">
    <location>
        <begin position="102"/>
        <end position="119"/>
    </location>
</feature>
<keyword evidence="2" id="KW-1003">Cell membrane</keyword>
<comment type="subcellular location">
    <subcellularLocation>
        <location evidence="1">Cell membrane</location>
        <topology evidence="1">Multi-pass membrane protein</topology>
    </subcellularLocation>
</comment>
<dbReference type="InterPro" id="IPR036259">
    <property type="entry name" value="MFS_trans_sf"/>
</dbReference>
<gene>
    <name evidence="7" type="ORF">Ciccas_002475</name>
</gene>
<proteinExistence type="predicted"/>
<feature type="transmembrane region" description="Helical" evidence="6">
    <location>
        <begin position="242"/>
        <end position="265"/>
    </location>
</feature>
<dbReference type="PANTHER" id="PTHR11360">
    <property type="entry name" value="MONOCARBOXYLATE TRANSPORTER"/>
    <property type="match status" value="1"/>
</dbReference>
<feature type="transmembrane region" description="Helical" evidence="6">
    <location>
        <begin position="12"/>
        <end position="30"/>
    </location>
</feature>
<dbReference type="EMBL" id="JBJKFK010000195">
    <property type="protein sequence ID" value="KAL3318863.1"/>
    <property type="molecule type" value="Genomic_DNA"/>
</dbReference>
<keyword evidence="5 6" id="KW-0472">Membrane</keyword>
<protein>
    <submittedName>
        <fullName evidence="7">Uncharacterized protein</fullName>
    </submittedName>
</protein>
<feature type="transmembrane region" description="Helical" evidence="6">
    <location>
        <begin position="70"/>
        <end position="96"/>
    </location>
</feature>
<dbReference type="GO" id="GO:0005886">
    <property type="term" value="C:plasma membrane"/>
    <property type="evidence" value="ECO:0007669"/>
    <property type="project" value="UniProtKB-SubCell"/>
</dbReference>
<evidence type="ECO:0000256" key="4">
    <source>
        <dbReference type="ARBA" id="ARBA00022989"/>
    </source>
</evidence>
<evidence type="ECO:0000313" key="7">
    <source>
        <dbReference type="EMBL" id="KAL3318863.1"/>
    </source>
</evidence>
<keyword evidence="4 6" id="KW-1133">Transmembrane helix</keyword>
<evidence type="ECO:0000256" key="5">
    <source>
        <dbReference type="ARBA" id="ARBA00023136"/>
    </source>
</evidence>
<evidence type="ECO:0000313" key="8">
    <source>
        <dbReference type="Proteomes" id="UP001626550"/>
    </source>
</evidence>
<dbReference type="Pfam" id="PF07690">
    <property type="entry name" value="MFS_1"/>
    <property type="match status" value="1"/>
</dbReference>
<comment type="caution">
    <text evidence="7">The sequence shown here is derived from an EMBL/GenBank/DDBJ whole genome shotgun (WGS) entry which is preliminary data.</text>
</comment>
<dbReference type="Proteomes" id="UP001626550">
    <property type="component" value="Unassembled WGS sequence"/>
</dbReference>
<evidence type="ECO:0000256" key="2">
    <source>
        <dbReference type="ARBA" id="ARBA00022475"/>
    </source>
</evidence>
<reference evidence="7 8" key="1">
    <citation type="submission" date="2024-11" db="EMBL/GenBank/DDBJ databases">
        <title>Adaptive evolution of stress response genes in parasites aligns with host niche diversity.</title>
        <authorList>
            <person name="Hahn C."/>
            <person name="Resl P."/>
        </authorList>
    </citation>
    <scope>NUCLEOTIDE SEQUENCE [LARGE SCALE GENOMIC DNA]</scope>
    <source>
        <strain evidence="7">EGGRZ-B1_66</strain>
        <tissue evidence="7">Body</tissue>
    </source>
</reference>
<evidence type="ECO:0000256" key="3">
    <source>
        <dbReference type="ARBA" id="ARBA00022692"/>
    </source>
</evidence>
<dbReference type="InterPro" id="IPR050327">
    <property type="entry name" value="Proton-linked_MCT"/>
</dbReference>
<feature type="transmembrane region" description="Helical" evidence="6">
    <location>
        <begin position="345"/>
        <end position="364"/>
    </location>
</feature>
<sequence>MNEVLPYQDTRKAWIPVLGAFFVHFLTIGTEKAFSVWFVEIMDVFHSSASTTSGILGLNSSMRLLLGPIAVMLSSIFGLQIVVICGGFLSLLGLAICSITRSFVILVIGYSFVFGMFFSSTQTSSLGLGLTLVFTPSLLVCTTYFKKKRSIALSLSLTGAGFGAFALPTLVSYLIKQFGYHGAMLINSSILFHFCVSGALYYPLPDETNETDQIIQSELRKNRAINKFKTQLQCGSLLNDKWFMIFVSGFIFNMMGSVPVTTLIVDNAITQGVSCKLAYSLAIQIPKEKAISLLAIEGVFQVISRLASGFLFGVERFHRIRGFIWCSVILCSALIIYFIGLVKNFYAFAVIMALRGCFLAIYIAQQTLITTDMVEGFHSHVNQAIGLTQFSKGVGTLIGSYLSGEQHITFEIM</sequence>
<keyword evidence="8" id="KW-1185">Reference proteome</keyword>
<feature type="transmembrane region" description="Helical" evidence="6">
    <location>
        <begin position="322"/>
        <end position="339"/>
    </location>
</feature>